<dbReference type="InterPro" id="IPR036188">
    <property type="entry name" value="FAD/NAD-bd_sf"/>
</dbReference>
<protein>
    <submittedName>
        <fullName evidence="4">FAD-dependent oxidoreductase</fullName>
    </submittedName>
</protein>
<dbReference type="SUPFAM" id="SSF51905">
    <property type="entry name" value="FAD/NAD(P)-binding domain"/>
    <property type="match status" value="1"/>
</dbReference>
<feature type="domain" description="FAD dependent oxidoreductase" evidence="3">
    <location>
        <begin position="3"/>
        <end position="395"/>
    </location>
</feature>
<proteinExistence type="predicted"/>
<feature type="region of interest" description="Disordered" evidence="2">
    <location>
        <begin position="419"/>
        <end position="468"/>
    </location>
</feature>
<keyword evidence="1" id="KW-0560">Oxidoreductase</keyword>
<dbReference type="InterPro" id="IPR006076">
    <property type="entry name" value="FAD-dep_OxRdtase"/>
</dbReference>
<evidence type="ECO:0000259" key="3">
    <source>
        <dbReference type="Pfam" id="PF01266"/>
    </source>
</evidence>
<dbReference type="Pfam" id="PF01266">
    <property type="entry name" value="DAO"/>
    <property type="match status" value="1"/>
</dbReference>
<dbReference type="SUPFAM" id="SSF54373">
    <property type="entry name" value="FAD-linked reductases, C-terminal domain"/>
    <property type="match status" value="1"/>
</dbReference>
<dbReference type="Proteomes" id="UP001498238">
    <property type="component" value="Unassembled WGS sequence"/>
</dbReference>
<keyword evidence="5" id="KW-1185">Reference proteome</keyword>
<comment type="caution">
    <text evidence="4">The sequence shown here is derived from an EMBL/GenBank/DDBJ whole genome shotgun (WGS) entry which is preliminary data.</text>
</comment>
<accession>A0ABP3C701</accession>
<dbReference type="Gene3D" id="3.50.50.60">
    <property type="entry name" value="FAD/NAD(P)-binding domain"/>
    <property type="match status" value="2"/>
</dbReference>
<evidence type="ECO:0000313" key="4">
    <source>
        <dbReference type="EMBL" id="GAA0035566.1"/>
    </source>
</evidence>
<gene>
    <name evidence="4" type="ORF">NCCP602_15270</name>
</gene>
<dbReference type="EMBL" id="BAAAAF010000004">
    <property type="protein sequence ID" value="GAA0035566.1"/>
    <property type="molecule type" value="Genomic_DNA"/>
</dbReference>
<dbReference type="RefSeq" id="WP_339392444.1">
    <property type="nucleotide sequence ID" value="NZ_BAAAAF010000004.1"/>
</dbReference>
<name>A0ABP3C701_9MICO</name>
<evidence type="ECO:0000256" key="2">
    <source>
        <dbReference type="SAM" id="MobiDB-lite"/>
    </source>
</evidence>
<dbReference type="Gene3D" id="3.30.9.10">
    <property type="entry name" value="D-Amino Acid Oxidase, subunit A, domain 2"/>
    <property type="match status" value="1"/>
</dbReference>
<evidence type="ECO:0000313" key="5">
    <source>
        <dbReference type="Proteomes" id="UP001498238"/>
    </source>
</evidence>
<reference evidence="4 5" key="1">
    <citation type="submission" date="2024-01" db="EMBL/GenBank/DDBJ databases">
        <title>Characterization of antibiotic resistant novel bacterial strains and their environmental applications.</title>
        <authorList>
            <person name="Manzoor S."/>
            <person name="Abbas S."/>
            <person name="Arshad M."/>
            <person name="Ahmed I."/>
        </authorList>
    </citation>
    <scope>NUCLEOTIDE SEQUENCE [LARGE SCALE GENOMIC DNA]</scope>
    <source>
        <strain evidence="4 5">NCCP-602</strain>
    </source>
</reference>
<organism evidence="4 5">
    <name type="scientific">Brevibacterium metallidurans</name>
    <dbReference type="NCBI Taxonomy" id="1482676"/>
    <lineage>
        <taxon>Bacteria</taxon>
        <taxon>Bacillati</taxon>
        <taxon>Actinomycetota</taxon>
        <taxon>Actinomycetes</taxon>
        <taxon>Micrococcales</taxon>
        <taxon>Brevibacteriaceae</taxon>
        <taxon>Brevibacterium</taxon>
    </lineage>
</organism>
<dbReference type="PANTHER" id="PTHR13847">
    <property type="entry name" value="SARCOSINE DEHYDROGENASE-RELATED"/>
    <property type="match status" value="1"/>
</dbReference>
<dbReference type="PANTHER" id="PTHR13847:SF289">
    <property type="entry name" value="GLYCINE OXIDASE"/>
    <property type="match status" value="1"/>
</dbReference>
<sequence length="468" mass="49979">MKAVIVGGGIVGLTTAYELVSAGCEVTLLDAGRCGAGASHGNAAKIALAESAPVPAPGVLLQGIRWMLRPDSPLSIRPSLAPGHLGFLLRMAAHCNRRDFDAGLDVHLRLGADANDLLDEYRRAGIDFQMHARGALLAFETRARFDEHAASLPAFASAGYVPKRLHDDDVLAAEPTLSDRIRHGLLFSADRQVEPDSLIAALTRRIIERGARVRENVEVSRFVRAGETVTAVVTSEAEVIGADTAVIAAGVSTGRLLAGLGHPVPIRAGKGYSIDYSPAPISLRTSLTLEDARVAVTPLDGMLRLAGTMEFGSRNDAVSDIRVDAIRRAARSSFRDWAAAETEQSEGVPWAGSRPMTPDGLPVIGRLGANVYVNSGHSMLGLTLAPGSARLLADLMTTGRSSHPADLLARLSPERFLRSRRRAAARSATQRREAPRTAQARRTAEPPGTVRRTRRHSTRRLSPVRTAS</sequence>
<evidence type="ECO:0000256" key="1">
    <source>
        <dbReference type="ARBA" id="ARBA00023002"/>
    </source>
</evidence>